<gene>
    <name evidence="2" type="ORF">G6M46_07260</name>
</gene>
<name>A0AA44F3K6_AGRTU</name>
<reference evidence="2" key="1">
    <citation type="journal article" date="2020" name="Science">
        <title>Unexpected conservation and global transmission of agrobacterial virulence plasmids.</title>
        <authorList>
            <person name="Weisberg A.J."/>
            <person name="Davis E.W. 2nd"/>
            <person name="Tabima J."/>
            <person name="Belcher M.S."/>
            <person name="Miller M."/>
            <person name="Kuo C.H."/>
            <person name="Loper J.E."/>
            <person name="Grunwald N.J."/>
            <person name="Putnam M.L."/>
            <person name="Chang J.H."/>
        </authorList>
    </citation>
    <scope>NUCLEOTIDE SEQUENCE</scope>
    <source>
        <strain evidence="2">17-1853-1a</strain>
    </source>
</reference>
<proteinExistence type="predicted"/>
<organism evidence="2 3">
    <name type="scientific">Agrobacterium tumefaciens</name>
    <dbReference type="NCBI Taxonomy" id="358"/>
    <lineage>
        <taxon>Bacteria</taxon>
        <taxon>Pseudomonadati</taxon>
        <taxon>Pseudomonadota</taxon>
        <taxon>Alphaproteobacteria</taxon>
        <taxon>Hyphomicrobiales</taxon>
        <taxon>Rhizobiaceae</taxon>
        <taxon>Rhizobium/Agrobacterium group</taxon>
        <taxon>Agrobacterium</taxon>
        <taxon>Agrobacterium tumefaciens complex</taxon>
    </lineage>
</organism>
<evidence type="ECO:0000256" key="1">
    <source>
        <dbReference type="SAM" id="MobiDB-lite"/>
    </source>
</evidence>
<dbReference type="AlphaFoldDB" id="A0AA44F3K6"/>
<evidence type="ECO:0000313" key="2">
    <source>
        <dbReference type="EMBL" id="NTC27951.1"/>
    </source>
</evidence>
<evidence type="ECO:0000313" key="3">
    <source>
        <dbReference type="Proteomes" id="UP000702952"/>
    </source>
</evidence>
<feature type="compositionally biased region" description="Basic and acidic residues" evidence="1">
    <location>
        <begin position="81"/>
        <end position="96"/>
    </location>
</feature>
<protein>
    <submittedName>
        <fullName evidence="2">Uncharacterized protein</fullName>
    </submittedName>
</protein>
<comment type="caution">
    <text evidence="2">The sequence shown here is derived from an EMBL/GenBank/DDBJ whole genome shotgun (WGS) entry which is preliminary data.</text>
</comment>
<dbReference type="Proteomes" id="UP000702952">
    <property type="component" value="Unassembled WGS sequence"/>
</dbReference>
<dbReference type="EMBL" id="JAAMAY010000012">
    <property type="protein sequence ID" value="NTC27951.1"/>
    <property type="molecule type" value="Genomic_DNA"/>
</dbReference>
<feature type="region of interest" description="Disordered" evidence="1">
    <location>
        <begin position="81"/>
        <end position="104"/>
    </location>
</feature>
<dbReference type="RefSeq" id="WP_035200717.1">
    <property type="nucleotide sequence ID" value="NZ_CP123840.1"/>
</dbReference>
<sequence length="104" mass="11555">MISLCDINDHRQDLLVRIPMFAVRREQIDVSRQAFEVVFRDVSIAAVVLDLEKAKVVGGTCRDSTALFEAVENVIAPRISGEKDITGRRPSEKPDESGIEQSVT</sequence>
<accession>A0AA44F3K6</accession>